<evidence type="ECO:0000256" key="1">
    <source>
        <dbReference type="SAM" id="Coils"/>
    </source>
</evidence>
<keyword evidence="3" id="KW-0472">Membrane</keyword>
<organism evidence="4">
    <name type="scientific">Thiomonas intermedia (strain K12)</name>
    <name type="common">Thiobacillus intermedius</name>
    <dbReference type="NCBI Taxonomy" id="75379"/>
    <lineage>
        <taxon>Bacteria</taxon>
        <taxon>Pseudomonadati</taxon>
        <taxon>Pseudomonadota</taxon>
        <taxon>Betaproteobacteria</taxon>
        <taxon>Burkholderiales</taxon>
        <taxon>Thiomonas</taxon>
    </lineage>
</organism>
<evidence type="ECO:0000313" key="4">
    <source>
        <dbReference type="EMBL" id="ADG30062.1"/>
    </source>
</evidence>
<evidence type="ECO:0000256" key="2">
    <source>
        <dbReference type="SAM" id="MobiDB-lite"/>
    </source>
</evidence>
<accession>D5X6D5</accession>
<dbReference type="BioCyc" id="TINT75379:TINT_RS03315-MONOMER"/>
<keyword evidence="3" id="KW-0812">Transmembrane</keyword>
<feature type="region of interest" description="Disordered" evidence="2">
    <location>
        <begin position="189"/>
        <end position="210"/>
    </location>
</feature>
<dbReference type="Pfam" id="PF05137">
    <property type="entry name" value="PilN"/>
    <property type="match status" value="1"/>
</dbReference>
<feature type="compositionally biased region" description="Low complexity" evidence="2">
    <location>
        <begin position="189"/>
        <end position="204"/>
    </location>
</feature>
<reference evidence="4" key="1">
    <citation type="submission" date="2010-04" db="EMBL/GenBank/DDBJ databases">
        <title>Complete sequence of Thiomonas intermedia K12.</title>
        <authorList>
            <consortium name="US DOE Joint Genome Institute"/>
            <person name="Lucas S."/>
            <person name="Copeland A."/>
            <person name="Lapidus A."/>
            <person name="Cheng J.-F."/>
            <person name="Bruce D."/>
            <person name="Goodwin L."/>
            <person name="Pitluck S."/>
            <person name="Davenport K."/>
            <person name="Detter J.C."/>
            <person name="Han C."/>
            <person name="Tapia R."/>
            <person name="Land M."/>
            <person name="Hauser L."/>
            <person name="Kyrpides N."/>
            <person name="Ovchinnikova G."/>
            <person name="Kerfeld C.A."/>
            <person name="Cannon G.C."/>
            <person name="Heinhorst S."/>
            <person name="Woyke T."/>
        </authorList>
    </citation>
    <scope>NUCLEOTIDE SEQUENCE [LARGE SCALE GENOMIC DNA]</scope>
    <source>
        <strain evidence="4">K12</strain>
    </source>
</reference>
<keyword evidence="1" id="KW-0175">Coiled coil</keyword>
<evidence type="ECO:0000256" key="3">
    <source>
        <dbReference type="SAM" id="Phobius"/>
    </source>
</evidence>
<dbReference type="InterPro" id="IPR007813">
    <property type="entry name" value="PilN"/>
</dbReference>
<dbReference type="AlphaFoldDB" id="D5X6D5"/>
<protein>
    <submittedName>
        <fullName evidence="4">Fimbrial assembly family protein</fullName>
    </submittedName>
</protein>
<feature type="transmembrane region" description="Helical" evidence="3">
    <location>
        <begin position="22"/>
        <end position="45"/>
    </location>
</feature>
<dbReference type="PANTHER" id="PTHR40278">
    <property type="entry name" value="DNA UTILIZATION PROTEIN HOFN"/>
    <property type="match status" value="1"/>
</dbReference>
<dbReference type="InterPro" id="IPR052534">
    <property type="entry name" value="Extracell_DNA_Util/SecSys_Comp"/>
</dbReference>
<sequence length="210" mass="22716">MNIVLINLLPHRDAKRKKRREAFYAGVFASIVLGGLVLALGYTVLSEMITQQQSRNDFLKAENAKLDSQIKDIASLKAEIEALRARQDAVEGLQADRNLPVHLFDDLTKDTPTGVQLSQIRQDGATVLIQGVALSQERVADFLRNLSRPDGWLEKPELIEIRSQIAPAAAGNAARVVAQFQLRATLKRPTPAGAASGATSGAAPMAKNPS</sequence>
<dbReference type="GO" id="GO:0043107">
    <property type="term" value="P:type IV pilus-dependent motility"/>
    <property type="evidence" value="ECO:0007669"/>
    <property type="project" value="TreeGrafter"/>
</dbReference>
<dbReference type="GO" id="GO:0043683">
    <property type="term" value="P:type IV pilus assembly"/>
    <property type="evidence" value="ECO:0007669"/>
    <property type="project" value="TreeGrafter"/>
</dbReference>
<dbReference type="KEGG" id="tin:Tint_0662"/>
<keyword evidence="3" id="KW-1133">Transmembrane helix</keyword>
<proteinExistence type="predicted"/>
<dbReference type="EMBL" id="CP002021">
    <property type="protein sequence ID" value="ADG30062.1"/>
    <property type="molecule type" value="Genomic_DNA"/>
</dbReference>
<feature type="coiled-coil region" evidence="1">
    <location>
        <begin position="49"/>
        <end position="93"/>
    </location>
</feature>
<dbReference type="PANTHER" id="PTHR40278:SF2">
    <property type="entry name" value="TYPE IV PILUS INNER MEMBRANE COMPONENT PILN"/>
    <property type="match status" value="1"/>
</dbReference>
<dbReference type="STRING" id="75379.Tint_0662"/>
<gene>
    <name evidence="4" type="ordered locus">Tint_0662</name>
</gene>
<name>D5X6D5_THIK1</name>
<dbReference type="HOGENOM" id="CLU_081304_1_0_4"/>
<dbReference type="eggNOG" id="COG3166">
    <property type="taxonomic scope" value="Bacteria"/>
</dbReference>